<dbReference type="Gene3D" id="2.170.130.10">
    <property type="entry name" value="TonB-dependent receptor, plug domain"/>
    <property type="match status" value="1"/>
</dbReference>
<dbReference type="PANTHER" id="PTHR30069">
    <property type="entry name" value="TONB-DEPENDENT OUTER MEMBRANE RECEPTOR"/>
    <property type="match status" value="1"/>
</dbReference>
<dbReference type="SUPFAM" id="SSF56935">
    <property type="entry name" value="Porins"/>
    <property type="match status" value="1"/>
</dbReference>
<evidence type="ECO:0000313" key="11">
    <source>
        <dbReference type="Proteomes" id="UP000031408"/>
    </source>
</evidence>
<dbReference type="Proteomes" id="UP000031408">
    <property type="component" value="Unassembled WGS sequence"/>
</dbReference>
<comment type="subcellular location">
    <subcellularLocation>
        <location evidence="1 8">Cell outer membrane</location>
        <topology evidence="1 8">Multi-pass membrane protein</topology>
    </subcellularLocation>
</comment>
<gene>
    <name evidence="10" type="ORF">OI18_22915</name>
</gene>
<reference evidence="10 11" key="1">
    <citation type="submission" date="2014-11" db="EMBL/GenBank/DDBJ databases">
        <title>Genome sequence of Flavihumibacter solisilvae 3-3.</title>
        <authorList>
            <person name="Zhou G."/>
            <person name="Li M."/>
            <person name="Wang G."/>
        </authorList>
    </citation>
    <scope>NUCLEOTIDE SEQUENCE [LARGE SCALE GENOMIC DNA]</scope>
    <source>
        <strain evidence="10 11">3-3</strain>
    </source>
</reference>
<evidence type="ECO:0000256" key="2">
    <source>
        <dbReference type="ARBA" id="ARBA00022448"/>
    </source>
</evidence>
<dbReference type="EMBL" id="JSVC01000045">
    <property type="protein sequence ID" value="KIC90795.1"/>
    <property type="molecule type" value="Genomic_DNA"/>
</dbReference>
<dbReference type="InterPro" id="IPR037066">
    <property type="entry name" value="Plug_dom_sf"/>
</dbReference>
<keyword evidence="11" id="KW-1185">Reference proteome</keyword>
<keyword evidence="10" id="KW-0176">Collagen</keyword>
<dbReference type="InterPro" id="IPR012910">
    <property type="entry name" value="Plug_dom"/>
</dbReference>
<evidence type="ECO:0000256" key="7">
    <source>
        <dbReference type="ARBA" id="ARBA00023237"/>
    </source>
</evidence>
<dbReference type="PANTHER" id="PTHR30069:SF29">
    <property type="entry name" value="HEMOGLOBIN AND HEMOGLOBIN-HAPTOGLOBIN-BINDING PROTEIN 1-RELATED"/>
    <property type="match status" value="1"/>
</dbReference>
<dbReference type="Gene3D" id="2.40.170.20">
    <property type="entry name" value="TonB-dependent receptor, beta-barrel domain"/>
    <property type="match status" value="1"/>
</dbReference>
<evidence type="ECO:0000313" key="10">
    <source>
        <dbReference type="EMBL" id="KIC90795.1"/>
    </source>
</evidence>
<organism evidence="10 11">
    <name type="scientific">Flavihumibacter solisilvae</name>
    <dbReference type="NCBI Taxonomy" id="1349421"/>
    <lineage>
        <taxon>Bacteria</taxon>
        <taxon>Pseudomonadati</taxon>
        <taxon>Bacteroidota</taxon>
        <taxon>Chitinophagia</taxon>
        <taxon>Chitinophagales</taxon>
        <taxon>Chitinophagaceae</taxon>
        <taxon>Flavihumibacter</taxon>
    </lineage>
</organism>
<evidence type="ECO:0000256" key="3">
    <source>
        <dbReference type="ARBA" id="ARBA00022452"/>
    </source>
</evidence>
<dbReference type="SUPFAM" id="SSF49464">
    <property type="entry name" value="Carboxypeptidase regulatory domain-like"/>
    <property type="match status" value="1"/>
</dbReference>
<keyword evidence="5" id="KW-0732">Signal</keyword>
<keyword evidence="4 8" id="KW-0812">Transmembrane</keyword>
<dbReference type="InterPro" id="IPR023997">
    <property type="entry name" value="TonB-dep_OMP_SusC/RagA_CS"/>
</dbReference>
<evidence type="ECO:0000256" key="1">
    <source>
        <dbReference type="ARBA" id="ARBA00004571"/>
    </source>
</evidence>
<dbReference type="Gene3D" id="2.60.40.1120">
    <property type="entry name" value="Carboxypeptidase-like, regulatory domain"/>
    <property type="match status" value="1"/>
</dbReference>
<keyword evidence="7 8" id="KW-0998">Cell outer membrane</keyword>
<evidence type="ECO:0000256" key="5">
    <source>
        <dbReference type="ARBA" id="ARBA00022729"/>
    </source>
</evidence>
<sequence>MSNTSLSYRLVNKNLVVINRSAEMDKDITVRGKVTNEQGQPLEGVSVNIKGSKSGTVTSATGEFELEVPEGSVLVVSSIGFDSKEVTVNGNEPISLKMIPSSKGLEDVVVIGYGTSKKTTLTGSVSSVKGRELIQSPATNVSNSLVGRLPGLTAVTGSGEPGYDGSTLRIRGMNTLNNNDVLVVVDGIAGRSLDRIDPNSIESVTVLKDASAAIYGAQAANGVILVTTKRGKLGKPEISFNVNFGYNQPTRIPKMADAATYATMLNEIAAYNGSPAKYTDEEIRKFSDGSDLWKYPNTDWFDETLKKRSAQNAYNVTVSGGTDAMRYFVSLGAKTQEGNYYNSATKYNQYDFRSNLDGKINKYMSLAVDVAGRLEDRNYPVRGAGSIFRMVMRGKPTLPAYWPDGTPGPDIEYGDNPVVISTDATGYDKDKYYVLNTNLKLNISVPGVKGLTLTGNASFDKGFDFRKTWQTPWYLYTWDYNTYDADGNPVLVKGKRGFDDARLNEYSRDEITKTFYGLANYDTKIAGDHGIRLMVGSELRKGNADYFNAFRRYYASTAIDQLFAGGAAEINNGGSGWVNARLNYFGRVNYAFREKYLAEFVWRYDGSYIFPEQNRWGFFPGVSLGWRVSEEPFFANNINFIDNLKIRGSWGQTGNDRILEWQYMTTYAYGNFISSPYFPFVTNGSTENQTLYETRIPNLDVTWEKADQANIGFDMTMLSNRLSIEADYFNYKRSNILYPRNASIPASAGLTLPPENIGIVVNRGFDFNITYRNGTRDFSYSVGLNGGYAKNKIQFWDEAPGAPEYQRSTGHPMSTGLYYEAIGVFHDASELDKYPHWSGAKPGDLIFADLDKNGVIDPDDRKRVDKSTVPTFTGGLNLSLQYKGFDLALLFQAATGAVNYINTESGEIGNYLQSFADGRWTTGNPTSDKPRAFNRGNEYWASNNNTYFLLKTDYVRLKNLQLGYTLPVSLTQKAGMQQMRLYISGYNLLTYSPDYKDFDPEASAGSGQSYPLQRVLSAGATLTF</sequence>
<dbReference type="InterPro" id="IPR039426">
    <property type="entry name" value="TonB-dep_rcpt-like"/>
</dbReference>
<keyword evidence="3 8" id="KW-1134">Transmembrane beta strand</keyword>
<keyword evidence="6 8" id="KW-0472">Membrane</keyword>
<name>A0A0C1I9V5_9BACT</name>
<evidence type="ECO:0000256" key="4">
    <source>
        <dbReference type="ARBA" id="ARBA00022692"/>
    </source>
</evidence>
<dbReference type="Pfam" id="PF07715">
    <property type="entry name" value="Plug"/>
    <property type="match status" value="1"/>
</dbReference>
<dbReference type="STRING" id="1349421.OI18_22915"/>
<keyword evidence="2 8" id="KW-0813">Transport</keyword>
<evidence type="ECO:0000259" key="9">
    <source>
        <dbReference type="Pfam" id="PF07715"/>
    </source>
</evidence>
<dbReference type="AlphaFoldDB" id="A0A0C1I9V5"/>
<dbReference type="InterPro" id="IPR036942">
    <property type="entry name" value="Beta-barrel_TonB_sf"/>
</dbReference>
<protein>
    <submittedName>
        <fullName evidence="10">Collagen-binding protein</fullName>
    </submittedName>
</protein>
<accession>A0A0C1I9V5</accession>
<dbReference type="GO" id="GO:0015344">
    <property type="term" value="F:siderophore uptake transmembrane transporter activity"/>
    <property type="evidence" value="ECO:0007669"/>
    <property type="project" value="TreeGrafter"/>
</dbReference>
<comment type="similarity">
    <text evidence="8">Belongs to the TonB-dependent receptor family.</text>
</comment>
<dbReference type="PROSITE" id="PS52016">
    <property type="entry name" value="TONB_DEPENDENT_REC_3"/>
    <property type="match status" value="1"/>
</dbReference>
<feature type="domain" description="TonB-dependent receptor plug" evidence="9">
    <location>
        <begin position="118"/>
        <end position="223"/>
    </location>
</feature>
<dbReference type="GO" id="GO:0009279">
    <property type="term" value="C:cell outer membrane"/>
    <property type="evidence" value="ECO:0007669"/>
    <property type="project" value="UniProtKB-SubCell"/>
</dbReference>
<evidence type="ECO:0000256" key="8">
    <source>
        <dbReference type="PROSITE-ProRule" id="PRU01360"/>
    </source>
</evidence>
<dbReference type="NCBIfam" id="TIGR04056">
    <property type="entry name" value="OMP_RagA_SusC"/>
    <property type="match status" value="1"/>
</dbReference>
<dbReference type="GO" id="GO:0044718">
    <property type="term" value="P:siderophore transmembrane transport"/>
    <property type="evidence" value="ECO:0007669"/>
    <property type="project" value="TreeGrafter"/>
</dbReference>
<dbReference type="InterPro" id="IPR023996">
    <property type="entry name" value="TonB-dep_OMP_SusC/RagA"/>
</dbReference>
<dbReference type="NCBIfam" id="TIGR04057">
    <property type="entry name" value="SusC_RagA_signa"/>
    <property type="match status" value="1"/>
</dbReference>
<dbReference type="InterPro" id="IPR008969">
    <property type="entry name" value="CarboxyPept-like_regulatory"/>
</dbReference>
<dbReference type="Pfam" id="PF13715">
    <property type="entry name" value="CarbopepD_reg_2"/>
    <property type="match status" value="1"/>
</dbReference>
<proteinExistence type="inferred from homology"/>
<comment type="caution">
    <text evidence="10">The sequence shown here is derived from an EMBL/GenBank/DDBJ whole genome shotgun (WGS) entry which is preliminary data.</text>
</comment>
<evidence type="ECO:0000256" key="6">
    <source>
        <dbReference type="ARBA" id="ARBA00023136"/>
    </source>
</evidence>
<dbReference type="FunFam" id="2.170.130.10:FF:000003">
    <property type="entry name" value="SusC/RagA family TonB-linked outer membrane protein"/>
    <property type="match status" value="1"/>
</dbReference>